<evidence type="ECO:0000313" key="2">
    <source>
        <dbReference type="EMBL" id="SIS91761.1"/>
    </source>
</evidence>
<dbReference type="EMBL" id="FTOR01000002">
    <property type="protein sequence ID" value="SIS91761.1"/>
    <property type="molecule type" value="Genomic_DNA"/>
</dbReference>
<gene>
    <name evidence="2" type="ORF">SAMN05421788_10277</name>
</gene>
<protein>
    <submittedName>
        <fullName evidence="2">Uncharacterized protein</fullName>
    </submittedName>
</protein>
<keyword evidence="1" id="KW-0812">Transmembrane</keyword>
<reference evidence="3" key="1">
    <citation type="submission" date="2017-01" db="EMBL/GenBank/DDBJ databases">
        <authorList>
            <person name="Varghese N."/>
            <person name="Submissions S."/>
        </authorList>
    </citation>
    <scope>NUCLEOTIDE SEQUENCE [LARGE SCALE GENOMIC DNA]</scope>
    <source>
        <strain evidence="3">DSM 21054</strain>
    </source>
</reference>
<dbReference type="AlphaFoldDB" id="A0A173MIH4"/>
<evidence type="ECO:0000313" key="3">
    <source>
        <dbReference type="Proteomes" id="UP000186917"/>
    </source>
</evidence>
<dbReference type="STRING" id="477680.SAMN05421788_10277"/>
<proteinExistence type="predicted"/>
<accession>A0A173MIH4</accession>
<keyword evidence="1" id="KW-0472">Membrane</keyword>
<organism evidence="2 3">
    <name type="scientific">Filimonas lacunae</name>
    <dbReference type="NCBI Taxonomy" id="477680"/>
    <lineage>
        <taxon>Bacteria</taxon>
        <taxon>Pseudomonadati</taxon>
        <taxon>Bacteroidota</taxon>
        <taxon>Chitinophagia</taxon>
        <taxon>Chitinophagales</taxon>
        <taxon>Chitinophagaceae</taxon>
        <taxon>Filimonas</taxon>
    </lineage>
</organism>
<keyword evidence="1" id="KW-1133">Transmembrane helix</keyword>
<dbReference type="Proteomes" id="UP000186917">
    <property type="component" value="Unassembled WGS sequence"/>
</dbReference>
<name>A0A173MIH4_9BACT</name>
<dbReference type="KEGG" id="fln:FLA_3322"/>
<sequence length="254" mass="28204">MVEEWLLKPQHQAEFERFLESYWEEHTGEEESRPPAPEKGALRLRYLPRMVAAAAILGAVAFSVYYFAGTNTSVESHQEMAVVKVIPEQVPAAVNVDTTRVLPKAADVKKTKTKQYGKKPLPTQAVVPVIVEVKDTAAPPATPPKAMKMTAFKKIMFNDSAFSKLSKADQILVSNQMLLRVNFSNASFNDLVATFRDRYGIVLELCAGTTPDQVMKAYTGSFAKITLPELISDMSTQMLFSYTVSNNVVKVCFN</sequence>
<keyword evidence="3" id="KW-1185">Reference proteome</keyword>
<feature type="transmembrane region" description="Helical" evidence="1">
    <location>
        <begin position="46"/>
        <end position="68"/>
    </location>
</feature>
<evidence type="ECO:0000256" key="1">
    <source>
        <dbReference type="SAM" id="Phobius"/>
    </source>
</evidence>